<keyword evidence="3 10" id="KW-1134">Transmembrane beta strand</keyword>
<evidence type="ECO:0000256" key="8">
    <source>
        <dbReference type="ARBA" id="ARBA00023170"/>
    </source>
</evidence>
<evidence type="ECO:0000256" key="13">
    <source>
        <dbReference type="SAM" id="SignalP"/>
    </source>
</evidence>
<evidence type="ECO:0000256" key="9">
    <source>
        <dbReference type="ARBA" id="ARBA00023237"/>
    </source>
</evidence>
<dbReference type="GO" id="GO:0015344">
    <property type="term" value="F:siderophore uptake transmembrane transporter activity"/>
    <property type="evidence" value="ECO:0007669"/>
    <property type="project" value="TreeGrafter"/>
</dbReference>
<dbReference type="InterPro" id="IPR012910">
    <property type="entry name" value="Plug_dom"/>
</dbReference>
<sequence length="744" mass="82895">MNLKHRLLLVTTTFLLPPAIALAQNNDVTVLPEVTVNSGATTPQQRGTTTSAFTPRQRGTSTSTFVIDEQTIRSSSANNLSELLIEQGFPVEATPNDHGENTLVIRGFHTEHLMTEANGKVLILIDGRRSGVASVRQIALRNVERIEVLRGAEMFKYGLGSPGGIINVITKRGGPNSFSGSMRAGYGSYDAYRTGVDVGGQENNFDYTIGYEYSTIRSDYTDGDGNRVHNTRTDGTNRFNFNFGYTIDGLHRIGIDGYHYGVDKAHRPSYIDEEGVLRGNNYTDRKTQLLHLNYEGASEDGRFSWRANVGKGRDLYETWQATNAMMHQYPKGQDVTSDRAQGSLTYTSDLFDLTGGMDYIHYFVQNSSTARGNALANPCTHALADPVWCGKGFPMHPTSTTTLMGSYLVGMLKLWDGAVNLSGGVRYEHASARDLSVGDEHYDRTPGLRNYFGGLPREAFPTSRSFDHIAPTFGATWLPMDWLKLRANYTQGWRAPSGRQLFASSFYEDYGAPGDPRLRPEFTDAYEVGFDMARGDWRLSSTYFYYKVKDNIFIYPGYLSDGRNSGARMLLNVDKRIQEGVEVQVSANVAGLLGRRDMEVRPYANLTHMIRKDEVIFEGAPGPAGTWWPITRMPDTVMNYGIRFNYPAWQFSGNLNFNYYGLQYGGRADVGLGPIPGFGRFTVANLSLRKRLLGDMNTNNLDLKLDANNLFNTTYSYLGPVGTGPNDSYAFPGRNFFATLIYNF</sequence>
<keyword evidence="4 10" id="KW-0812">Transmembrane</keyword>
<dbReference type="InterPro" id="IPR036942">
    <property type="entry name" value="Beta-barrel_TonB_sf"/>
</dbReference>
<evidence type="ECO:0000256" key="2">
    <source>
        <dbReference type="ARBA" id="ARBA00022448"/>
    </source>
</evidence>
<dbReference type="GO" id="GO:0044718">
    <property type="term" value="P:siderophore transmembrane transport"/>
    <property type="evidence" value="ECO:0007669"/>
    <property type="project" value="TreeGrafter"/>
</dbReference>
<dbReference type="CDD" id="cd01347">
    <property type="entry name" value="ligand_gated_channel"/>
    <property type="match status" value="1"/>
</dbReference>
<dbReference type="Gene3D" id="2.40.170.20">
    <property type="entry name" value="TonB-dependent receptor, beta-barrel domain"/>
    <property type="match status" value="1"/>
</dbReference>
<evidence type="ECO:0000259" key="14">
    <source>
        <dbReference type="Pfam" id="PF00593"/>
    </source>
</evidence>
<dbReference type="Proteomes" id="UP000318825">
    <property type="component" value="Unassembled WGS sequence"/>
</dbReference>
<reference evidence="16 17" key="1">
    <citation type="submission" date="2019-06" db="EMBL/GenBank/DDBJ databases">
        <title>Whole genome shotgun sequence of Nitrobacter winogradskyi NBRC 14297.</title>
        <authorList>
            <person name="Hosoyama A."/>
            <person name="Uohara A."/>
            <person name="Ohji S."/>
            <person name="Ichikawa N."/>
        </authorList>
    </citation>
    <scope>NUCLEOTIDE SEQUENCE [LARGE SCALE GENOMIC DNA]</scope>
    <source>
        <strain evidence="16 17">NBRC 14297</strain>
    </source>
</reference>
<protein>
    <submittedName>
        <fullName evidence="16">TonB-dependent receptor</fullName>
    </submittedName>
</protein>
<keyword evidence="2 10" id="KW-0813">Transport</keyword>
<feature type="domain" description="TonB-dependent receptor-like beta-barrel" evidence="14">
    <location>
        <begin position="261"/>
        <end position="710"/>
    </location>
</feature>
<evidence type="ECO:0000256" key="6">
    <source>
        <dbReference type="ARBA" id="ARBA00023077"/>
    </source>
</evidence>
<evidence type="ECO:0000256" key="12">
    <source>
        <dbReference type="SAM" id="MobiDB-lite"/>
    </source>
</evidence>
<keyword evidence="7 10" id="KW-0472">Membrane</keyword>
<feature type="domain" description="TonB-dependent receptor plug" evidence="15">
    <location>
        <begin position="57"/>
        <end position="165"/>
    </location>
</feature>
<proteinExistence type="inferred from homology"/>
<dbReference type="OrthoDB" id="9760333at2"/>
<dbReference type="InterPro" id="IPR000531">
    <property type="entry name" value="Beta-barrel_TonB"/>
</dbReference>
<comment type="caution">
    <text evidence="16">The sequence shown here is derived from an EMBL/GenBank/DDBJ whole genome shotgun (WGS) entry which is preliminary data.</text>
</comment>
<dbReference type="GO" id="GO:0009279">
    <property type="term" value="C:cell outer membrane"/>
    <property type="evidence" value="ECO:0007669"/>
    <property type="project" value="UniProtKB-SubCell"/>
</dbReference>
<evidence type="ECO:0000256" key="11">
    <source>
        <dbReference type="RuleBase" id="RU003357"/>
    </source>
</evidence>
<feature type="chain" id="PRO_5021348112" evidence="13">
    <location>
        <begin position="24"/>
        <end position="744"/>
    </location>
</feature>
<dbReference type="Gene3D" id="2.170.130.10">
    <property type="entry name" value="TonB-dependent receptor, plug domain"/>
    <property type="match status" value="1"/>
</dbReference>
<evidence type="ECO:0000256" key="1">
    <source>
        <dbReference type="ARBA" id="ARBA00004571"/>
    </source>
</evidence>
<name>A0A4Y3WFZ5_NITWI</name>
<keyword evidence="5 13" id="KW-0732">Signal</keyword>
<gene>
    <name evidence="16" type="ORF">NWI01_29930</name>
</gene>
<organism evidence="16 17">
    <name type="scientific">Nitrobacter winogradskyi</name>
    <name type="common">Nitrobacter agilis</name>
    <dbReference type="NCBI Taxonomy" id="913"/>
    <lineage>
        <taxon>Bacteria</taxon>
        <taxon>Pseudomonadati</taxon>
        <taxon>Pseudomonadota</taxon>
        <taxon>Alphaproteobacteria</taxon>
        <taxon>Hyphomicrobiales</taxon>
        <taxon>Nitrobacteraceae</taxon>
        <taxon>Nitrobacter</taxon>
    </lineage>
</organism>
<evidence type="ECO:0000313" key="17">
    <source>
        <dbReference type="Proteomes" id="UP000318825"/>
    </source>
</evidence>
<dbReference type="PANTHER" id="PTHR30069:SF29">
    <property type="entry name" value="HEMOGLOBIN AND HEMOGLOBIN-HAPTOGLOBIN-BINDING PROTEIN 1-RELATED"/>
    <property type="match status" value="1"/>
</dbReference>
<dbReference type="AlphaFoldDB" id="A0A4Y3WFZ5"/>
<dbReference type="Pfam" id="PF00593">
    <property type="entry name" value="TonB_dep_Rec_b-barrel"/>
    <property type="match status" value="1"/>
</dbReference>
<keyword evidence="6 11" id="KW-0798">TonB box</keyword>
<keyword evidence="9 10" id="KW-0998">Cell outer membrane</keyword>
<feature type="region of interest" description="Disordered" evidence="12">
    <location>
        <begin position="38"/>
        <end position="60"/>
    </location>
</feature>
<keyword evidence="8 16" id="KW-0675">Receptor</keyword>
<dbReference type="EMBL" id="BJNF01000088">
    <property type="protein sequence ID" value="GEC17101.1"/>
    <property type="molecule type" value="Genomic_DNA"/>
</dbReference>
<dbReference type="PROSITE" id="PS52016">
    <property type="entry name" value="TONB_DEPENDENT_REC_3"/>
    <property type="match status" value="1"/>
</dbReference>
<comment type="subcellular location">
    <subcellularLocation>
        <location evidence="1 10">Cell outer membrane</location>
        <topology evidence="1 10">Multi-pass membrane protein</topology>
    </subcellularLocation>
</comment>
<dbReference type="InterPro" id="IPR037066">
    <property type="entry name" value="Plug_dom_sf"/>
</dbReference>
<evidence type="ECO:0000256" key="3">
    <source>
        <dbReference type="ARBA" id="ARBA00022452"/>
    </source>
</evidence>
<evidence type="ECO:0000256" key="10">
    <source>
        <dbReference type="PROSITE-ProRule" id="PRU01360"/>
    </source>
</evidence>
<evidence type="ECO:0000256" key="7">
    <source>
        <dbReference type="ARBA" id="ARBA00023136"/>
    </source>
</evidence>
<evidence type="ECO:0000256" key="5">
    <source>
        <dbReference type="ARBA" id="ARBA00022729"/>
    </source>
</evidence>
<comment type="similarity">
    <text evidence="10 11">Belongs to the TonB-dependent receptor family.</text>
</comment>
<dbReference type="Pfam" id="PF07715">
    <property type="entry name" value="Plug"/>
    <property type="match status" value="1"/>
</dbReference>
<dbReference type="SUPFAM" id="SSF56935">
    <property type="entry name" value="Porins"/>
    <property type="match status" value="1"/>
</dbReference>
<feature type="signal peptide" evidence="13">
    <location>
        <begin position="1"/>
        <end position="23"/>
    </location>
</feature>
<accession>A0A4Y3WFZ5</accession>
<evidence type="ECO:0000313" key="16">
    <source>
        <dbReference type="EMBL" id="GEC17101.1"/>
    </source>
</evidence>
<dbReference type="PANTHER" id="PTHR30069">
    <property type="entry name" value="TONB-DEPENDENT OUTER MEMBRANE RECEPTOR"/>
    <property type="match status" value="1"/>
</dbReference>
<dbReference type="InterPro" id="IPR039426">
    <property type="entry name" value="TonB-dep_rcpt-like"/>
</dbReference>
<evidence type="ECO:0000256" key="4">
    <source>
        <dbReference type="ARBA" id="ARBA00022692"/>
    </source>
</evidence>
<evidence type="ECO:0000259" key="15">
    <source>
        <dbReference type="Pfam" id="PF07715"/>
    </source>
</evidence>
<dbReference type="RefSeq" id="WP_141384854.1">
    <property type="nucleotide sequence ID" value="NZ_BJNF01000088.1"/>
</dbReference>